<feature type="transmembrane region" description="Helical" evidence="6">
    <location>
        <begin position="7"/>
        <end position="30"/>
    </location>
</feature>
<sequence>MSLRKNTLWNLLGSGAPFLLGAMTIPFLLNRAGVEIFGILTLVWVLIGYFSLFDFGLGRALTQTVAKKLAGGTKEEVSRIINLGLVMVLAAGVFGGVLLACTAFPLGMRWLSVSPELQHDVVISLLIASVGIPLTTLTSGLRGVLEAYEEFGNVNLLRVLLGLANFGMPAITVLIWGPMLEWMVASLVLSRFIVFLAHAYLVRQKTKFYWIKPKSHPEEVRGLLTFGSWMTLSNLISPLMVTADRFVISSVVGASLVAYYTVPFEVLIRFLILPAALTAALFPKLSALIAVDIAAAERLFKKSALLIAVVMLVICSVASVGSLWGMTLWLGQDFAEHSWRLASILAVGILFNSIAQVPHAAAQAAGNVKGTALVHLAEFFIYFPCLFIFVHNFGLIGAVVVWVMRAFIDMSLMFVLARIVFSGNKKGAIWAAK</sequence>
<keyword evidence="3 6" id="KW-0812">Transmembrane</keyword>
<reference evidence="7 8" key="1">
    <citation type="journal article" date="2021" name="Int. J. Syst. Evol. Microbiol.">
        <title>Pseudomonas piscium sp. nov., Pseudomonas pisciculturae sp. nov., Pseudomonas mucoides sp. nov. and Pseudomonas neuropathica sp. nov. isolated from rainbow trout.</title>
        <authorList>
            <person name="Duman M."/>
            <person name="Mulet M."/>
            <person name="Altun S."/>
            <person name="Saticioglu I.B."/>
            <person name="Gomila M."/>
            <person name="Lalucat J."/>
            <person name="Garcia-Valdes E."/>
        </authorList>
    </citation>
    <scope>NUCLEOTIDE SEQUENCE [LARGE SCALE GENOMIC DNA]</scope>
    <source>
        <strain evidence="7 8">LMG 28632</strain>
    </source>
</reference>
<feature type="transmembrane region" description="Helical" evidence="6">
    <location>
        <begin position="36"/>
        <end position="62"/>
    </location>
</feature>
<keyword evidence="8" id="KW-1185">Reference proteome</keyword>
<comment type="caution">
    <text evidence="7">The sequence shown here is derived from an EMBL/GenBank/DDBJ whole genome shotgun (WGS) entry which is preliminary data.</text>
</comment>
<evidence type="ECO:0000313" key="7">
    <source>
        <dbReference type="EMBL" id="MBN3965668.1"/>
    </source>
</evidence>
<dbReference type="PANTHER" id="PTHR30250:SF26">
    <property type="entry name" value="PSMA PROTEIN"/>
    <property type="match status" value="1"/>
</dbReference>
<dbReference type="CDD" id="cd13128">
    <property type="entry name" value="MATE_Wzx_like"/>
    <property type="match status" value="1"/>
</dbReference>
<feature type="transmembrane region" description="Helical" evidence="6">
    <location>
        <begin position="381"/>
        <end position="404"/>
    </location>
</feature>
<organism evidence="7 8">
    <name type="scientific">Pseudomonas gregormendelii</name>
    <dbReference type="NCBI Taxonomy" id="1628277"/>
    <lineage>
        <taxon>Bacteria</taxon>
        <taxon>Pseudomonadati</taxon>
        <taxon>Pseudomonadota</taxon>
        <taxon>Gammaproteobacteria</taxon>
        <taxon>Pseudomonadales</taxon>
        <taxon>Pseudomonadaceae</taxon>
        <taxon>Pseudomonas</taxon>
    </lineage>
</organism>
<dbReference type="InterPro" id="IPR050833">
    <property type="entry name" value="Poly_Biosynth_Transport"/>
</dbReference>
<dbReference type="PANTHER" id="PTHR30250">
    <property type="entry name" value="PST FAMILY PREDICTED COLANIC ACID TRANSPORTER"/>
    <property type="match status" value="1"/>
</dbReference>
<evidence type="ECO:0000256" key="4">
    <source>
        <dbReference type="ARBA" id="ARBA00022989"/>
    </source>
</evidence>
<accession>A0ABS3AEU9</accession>
<keyword evidence="4 6" id="KW-1133">Transmembrane helix</keyword>
<dbReference type="Pfam" id="PF01943">
    <property type="entry name" value="Polysacc_synt"/>
    <property type="match status" value="1"/>
</dbReference>
<protein>
    <submittedName>
        <fullName evidence="7">Flippase</fullName>
    </submittedName>
</protein>
<dbReference type="Proteomes" id="UP000772591">
    <property type="component" value="Unassembled WGS sequence"/>
</dbReference>
<feature type="transmembrane region" description="Helical" evidence="6">
    <location>
        <begin position="156"/>
        <end position="176"/>
    </location>
</feature>
<gene>
    <name evidence="7" type="ORF">IMW75_10270</name>
</gene>
<name>A0ABS3AEU9_9PSED</name>
<keyword evidence="2" id="KW-1003">Cell membrane</keyword>
<evidence type="ECO:0000256" key="6">
    <source>
        <dbReference type="SAM" id="Phobius"/>
    </source>
</evidence>
<feature type="transmembrane region" description="Helical" evidence="6">
    <location>
        <begin position="182"/>
        <end position="202"/>
    </location>
</feature>
<feature type="transmembrane region" description="Helical" evidence="6">
    <location>
        <begin position="303"/>
        <end position="329"/>
    </location>
</feature>
<comment type="subcellular location">
    <subcellularLocation>
        <location evidence="1">Cell membrane</location>
        <topology evidence="1">Multi-pass membrane protein</topology>
    </subcellularLocation>
</comment>
<feature type="transmembrane region" description="Helical" evidence="6">
    <location>
        <begin position="341"/>
        <end position="361"/>
    </location>
</feature>
<feature type="transmembrane region" description="Helical" evidence="6">
    <location>
        <begin position="246"/>
        <end position="263"/>
    </location>
</feature>
<dbReference type="EMBL" id="JADEVO010000011">
    <property type="protein sequence ID" value="MBN3965668.1"/>
    <property type="molecule type" value="Genomic_DNA"/>
</dbReference>
<evidence type="ECO:0000256" key="2">
    <source>
        <dbReference type="ARBA" id="ARBA00022475"/>
    </source>
</evidence>
<evidence type="ECO:0000256" key="3">
    <source>
        <dbReference type="ARBA" id="ARBA00022692"/>
    </source>
</evidence>
<evidence type="ECO:0000313" key="8">
    <source>
        <dbReference type="Proteomes" id="UP000772591"/>
    </source>
</evidence>
<dbReference type="RefSeq" id="WP_205892542.1">
    <property type="nucleotide sequence ID" value="NZ_JADEVO010000011.1"/>
</dbReference>
<evidence type="ECO:0000256" key="1">
    <source>
        <dbReference type="ARBA" id="ARBA00004651"/>
    </source>
</evidence>
<evidence type="ECO:0000256" key="5">
    <source>
        <dbReference type="ARBA" id="ARBA00023136"/>
    </source>
</evidence>
<dbReference type="InterPro" id="IPR002797">
    <property type="entry name" value="Polysacc_synth"/>
</dbReference>
<feature type="transmembrane region" description="Helical" evidence="6">
    <location>
        <begin position="121"/>
        <end position="144"/>
    </location>
</feature>
<keyword evidence="5 6" id="KW-0472">Membrane</keyword>
<proteinExistence type="predicted"/>
<feature type="transmembrane region" description="Helical" evidence="6">
    <location>
        <begin position="83"/>
        <end position="106"/>
    </location>
</feature>
<feature type="transmembrane region" description="Helical" evidence="6">
    <location>
        <begin position="270"/>
        <end position="291"/>
    </location>
</feature>